<gene>
    <name evidence="3" type="ORF">EGR_08480</name>
</gene>
<organism evidence="3 4">
    <name type="scientific">Echinococcus granulosus</name>
    <name type="common">Hydatid tapeworm</name>
    <dbReference type="NCBI Taxonomy" id="6210"/>
    <lineage>
        <taxon>Eukaryota</taxon>
        <taxon>Metazoa</taxon>
        <taxon>Spiralia</taxon>
        <taxon>Lophotrochozoa</taxon>
        <taxon>Platyhelminthes</taxon>
        <taxon>Cestoda</taxon>
        <taxon>Eucestoda</taxon>
        <taxon>Cyclophyllidea</taxon>
        <taxon>Taeniidae</taxon>
        <taxon>Echinococcus</taxon>
        <taxon>Echinococcus granulosus group</taxon>
    </lineage>
</organism>
<accession>W6UTD9</accession>
<dbReference type="CDD" id="cd22674">
    <property type="entry name" value="FHA_PPP1R8"/>
    <property type="match status" value="1"/>
</dbReference>
<dbReference type="Proteomes" id="UP000019149">
    <property type="component" value="Unassembled WGS sequence"/>
</dbReference>
<dbReference type="OrthoDB" id="4096268at2759"/>
<name>W6UTD9_ECHGR</name>
<dbReference type="PROSITE" id="PS50006">
    <property type="entry name" value="FHA_DOMAIN"/>
    <property type="match status" value="1"/>
</dbReference>
<evidence type="ECO:0000256" key="1">
    <source>
        <dbReference type="SAM" id="MobiDB-lite"/>
    </source>
</evidence>
<dbReference type="GeneID" id="36344195"/>
<feature type="domain" description="FHA" evidence="2">
    <location>
        <begin position="76"/>
        <end position="128"/>
    </location>
</feature>
<dbReference type="RefSeq" id="XP_024347870.1">
    <property type="nucleotide sequence ID" value="XM_024497729.1"/>
</dbReference>
<keyword evidence="4" id="KW-1185">Reference proteome</keyword>
<comment type="caution">
    <text evidence="3">The sequence shown here is derived from an EMBL/GenBank/DDBJ whole genome shotgun (WGS) entry which is preliminary data.</text>
</comment>
<dbReference type="Gene3D" id="6.10.250.1290">
    <property type="match status" value="1"/>
</dbReference>
<dbReference type="SUPFAM" id="SSF49879">
    <property type="entry name" value="SMAD/FHA domain"/>
    <property type="match status" value="1"/>
</dbReference>
<reference evidence="3 4" key="1">
    <citation type="journal article" date="2013" name="Nat. Genet.">
        <title>The genome of the hydatid tapeworm Echinococcus granulosus.</title>
        <authorList>
            <person name="Zheng H."/>
            <person name="Zhang W."/>
            <person name="Zhang L."/>
            <person name="Zhang Z."/>
            <person name="Li J."/>
            <person name="Lu G."/>
            <person name="Zhu Y."/>
            <person name="Wang Y."/>
            <person name="Huang Y."/>
            <person name="Liu J."/>
            <person name="Kang H."/>
            <person name="Chen J."/>
            <person name="Wang L."/>
            <person name="Chen A."/>
            <person name="Yu S."/>
            <person name="Gao Z."/>
            <person name="Jin L."/>
            <person name="Gu W."/>
            <person name="Wang Z."/>
            <person name="Zhao L."/>
            <person name="Shi B."/>
            <person name="Wen H."/>
            <person name="Lin R."/>
            <person name="Jones M.K."/>
            <person name="Brejova B."/>
            <person name="Vinar T."/>
            <person name="Zhao G."/>
            <person name="McManus D.P."/>
            <person name="Chen Z."/>
            <person name="Zhou Y."/>
            <person name="Wang S."/>
        </authorList>
    </citation>
    <scope>NUCLEOTIDE SEQUENCE [LARGE SCALE GENOMIC DNA]</scope>
</reference>
<feature type="region of interest" description="Disordered" evidence="1">
    <location>
        <begin position="362"/>
        <end position="419"/>
    </location>
</feature>
<dbReference type="InterPro" id="IPR000253">
    <property type="entry name" value="FHA_dom"/>
</dbReference>
<evidence type="ECO:0000313" key="4">
    <source>
        <dbReference type="Proteomes" id="UP000019149"/>
    </source>
</evidence>
<dbReference type="SMART" id="SM00240">
    <property type="entry name" value="FHA"/>
    <property type="match status" value="1"/>
</dbReference>
<sequence>MRSLFKSRCWYRATWCLGHCKFARILLEMGGVSGEPLVNNFKIPSWAAKPPAGVHLDVMKDGKLIQKLMMDDKSCYFFGRNRQLCDFAIDHQSCSRIHAALVWHKNLNRAFLIDLGSVHGTFIGRIKLEPERPQQVPVDSEIHFGASTRVYIIRERPNPIINSSTAEADRLIKEAADATGNANKLPQSEVELDNLTQFNTAHNRRIAVSDMQPPTVSAVQRGRRNSLNQRHSVHFSDIEEVINPEDVDPSIGRFRNLVQETFIPNKARLVPGADKHEGADIGIAAPKPSLTPPTSSNTETATNQSTRSAAAVSNPSFTLAAKLGLPMPNLAPEIDSVEPQTASLLHRLPTMAATRLSAEDILGGPLPGPKEEGTTGAKRSATASSMGEEAESSAPKKKKYAKEAWPGKRPGFLVGPSVA</sequence>
<dbReference type="InterPro" id="IPR050923">
    <property type="entry name" value="Cell_Proc_Reg/RNA_Proc"/>
</dbReference>
<dbReference type="InterPro" id="IPR008984">
    <property type="entry name" value="SMAD_FHA_dom_sf"/>
</dbReference>
<dbReference type="Gene3D" id="2.60.200.20">
    <property type="match status" value="1"/>
</dbReference>
<feature type="region of interest" description="Disordered" evidence="1">
    <location>
        <begin position="278"/>
        <end position="313"/>
    </location>
</feature>
<dbReference type="Pfam" id="PF00498">
    <property type="entry name" value="FHA"/>
    <property type="match status" value="1"/>
</dbReference>
<feature type="compositionally biased region" description="Polar residues" evidence="1">
    <location>
        <begin position="292"/>
        <end position="313"/>
    </location>
</feature>
<feature type="compositionally biased region" description="Low complexity" evidence="1">
    <location>
        <begin position="374"/>
        <end position="387"/>
    </location>
</feature>
<dbReference type="CTD" id="36344195"/>
<dbReference type="STRING" id="6210.W6UTD9"/>
<protein>
    <submittedName>
        <fullName evidence="3">Nuclear inhibitor of protein phosphatase</fullName>
    </submittedName>
</protein>
<dbReference type="OMA" id="RMHGYSL"/>
<proteinExistence type="predicted"/>
<dbReference type="AlphaFoldDB" id="W6UTD9"/>
<evidence type="ECO:0000313" key="3">
    <source>
        <dbReference type="EMBL" id="EUB56674.1"/>
    </source>
</evidence>
<dbReference type="PANTHER" id="PTHR23308">
    <property type="entry name" value="NUCLEAR INHIBITOR OF PROTEIN PHOSPHATASE-1"/>
    <property type="match status" value="1"/>
</dbReference>
<dbReference type="FunFam" id="2.60.200.20:FF:000019">
    <property type="entry name" value="Nuclear inhibitor of protein phosphatase"/>
    <property type="match status" value="1"/>
</dbReference>
<dbReference type="KEGG" id="egl:EGR_08480"/>
<dbReference type="EMBL" id="APAU02000107">
    <property type="protein sequence ID" value="EUB56674.1"/>
    <property type="molecule type" value="Genomic_DNA"/>
</dbReference>
<evidence type="ECO:0000259" key="2">
    <source>
        <dbReference type="PROSITE" id="PS50006"/>
    </source>
</evidence>